<accession>A0A167QQJ4</accession>
<gene>
    <name evidence="3" type="ORF">PHYBLDRAFT_163121</name>
</gene>
<evidence type="ECO:0000256" key="1">
    <source>
        <dbReference type="SAM" id="Coils"/>
    </source>
</evidence>
<organism evidence="3 4">
    <name type="scientific">Phycomyces blakesleeanus (strain ATCC 8743b / DSM 1359 / FGSC 10004 / NBRC 33097 / NRRL 1555)</name>
    <dbReference type="NCBI Taxonomy" id="763407"/>
    <lineage>
        <taxon>Eukaryota</taxon>
        <taxon>Fungi</taxon>
        <taxon>Fungi incertae sedis</taxon>
        <taxon>Mucoromycota</taxon>
        <taxon>Mucoromycotina</taxon>
        <taxon>Mucoromycetes</taxon>
        <taxon>Mucorales</taxon>
        <taxon>Phycomycetaceae</taxon>
        <taxon>Phycomyces</taxon>
    </lineage>
</organism>
<keyword evidence="1" id="KW-0175">Coiled coil</keyword>
<name>A0A167QQJ4_PHYB8</name>
<dbReference type="EMBL" id="KV440972">
    <property type="protein sequence ID" value="OAD80071.1"/>
    <property type="molecule type" value="Genomic_DNA"/>
</dbReference>
<dbReference type="GeneID" id="28995637"/>
<keyword evidence="4" id="KW-1185">Reference proteome</keyword>
<dbReference type="Proteomes" id="UP000077315">
    <property type="component" value="Unassembled WGS sequence"/>
</dbReference>
<sequence>MSLSFFHLHIPRVQQHQLEPDRLILCRKKGYDLWSGRIKMSPLTKKYRPLKLRVHAVQAVLPGCPEPEDNEYIPRGEATQEQSGAMEEDEEDPFAVFYQKQAEEEAVKEAAAALAFAAKKREETTLLDRAREQEMEEALLERQMEEALLERESQITEAEAALEEIEREERITTIM</sequence>
<evidence type="ECO:0000313" key="3">
    <source>
        <dbReference type="EMBL" id="OAD80071.1"/>
    </source>
</evidence>
<dbReference type="RefSeq" id="XP_018298111.1">
    <property type="nucleotide sequence ID" value="XM_018434731.1"/>
</dbReference>
<reference evidence="4" key="1">
    <citation type="submission" date="2015-06" db="EMBL/GenBank/DDBJ databases">
        <title>Expansion of signal transduction pathways in fungi by whole-genome duplication.</title>
        <authorList>
            <consortium name="DOE Joint Genome Institute"/>
            <person name="Corrochano L.M."/>
            <person name="Kuo A."/>
            <person name="Marcet-Houben M."/>
            <person name="Polaino S."/>
            <person name="Salamov A."/>
            <person name="Villalobos J.M."/>
            <person name="Alvarez M.I."/>
            <person name="Avalos J."/>
            <person name="Benito E.P."/>
            <person name="Benoit I."/>
            <person name="Burger G."/>
            <person name="Camino L.P."/>
            <person name="Canovas D."/>
            <person name="Cerda-Olmedo E."/>
            <person name="Cheng J.-F."/>
            <person name="Dominguez A."/>
            <person name="Elias M."/>
            <person name="Eslava A.P."/>
            <person name="Glaser F."/>
            <person name="Grimwood J."/>
            <person name="Gutierrez G."/>
            <person name="Heitman J."/>
            <person name="Henrissat B."/>
            <person name="Iturriaga E.A."/>
            <person name="Lang B.F."/>
            <person name="Lavin J.L."/>
            <person name="Lee S."/>
            <person name="Li W."/>
            <person name="Lindquist E."/>
            <person name="Lopez-Garcia S."/>
            <person name="Luque E.M."/>
            <person name="Marcos A.T."/>
            <person name="Martin J."/>
            <person name="McCluskey K."/>
            <person name="Medina H.R."/>
            <person name="Miralles-Duran A."/>
            <person name="Miyazaki A."/>
            <person name="Munoz-Torres E."/>
            <person name="Oguiza J.A."/>
            <person name="Ohm R."/>
            <person name="Olmedo M."/>
            <person name="Orejas M."/>
            <person name="Ortiz-Castellanos L."/>
            <person name="Pisabarro A.G."/>
            <person name="Rodriguez-Romero J."/>
            <person name="Ruiz-Herrera J."/>
            <person name="Ruiz-Vazquez R."/>
            <person name="Sanz C."/>
            <person name="Schackwitz W."/>
            <person name="Schmutz J."/>
            <person name="Shahriari M."/>
            <person name="Shelest E."/>
            <person name="Silva-Franco F."/>
            <person name="Soanes D."/>
            <person name="Syed K."/>
            <person name="Tagua V.G."/>
            <person name="Talbot N.J."/>
            <person name="Thon M."/>
            <person name="De vries R.P."/>
            <person name="Wiebenga A."/>
            <person name="Yadav J.S."/>
            <person name="Braun E.L."/>
            <person name="Baker S."/>
            <person name="Garre V."/>
            <person name="Horwitz B."/>
            <person name="Torres-Martinez S."/>
            <person name="Idnurm A."/>
            <person name="Herrera-Estrella A."/>
            <person name="Gabaldon T."/>
            <person name="Grigoriev I.V."/>
        </authorList>
    </citation>
    <scope>NUCLEOTIDE SEQUENCE [LARGE SCALE GENOMIC DNA]</scope>
    <source>
        <strain evidence="4">NRRL 1555(-)</strain>
    </source>
</reference>
<dbReference type="InParanoid" id="A0A167QQJ4"/>
<feature type="coiled-coil region" evidence="1">
    <location>
        <begin position="130"/>
        <end position="171"/>
    </location>
</feature>
<evidence type="ECO:0000313" key="4">
    <source>
        <dbReference type="Proteomes" id="UP000077315"/>
    </source>
</evidence>
<dbReference type="AlphaFoldDB" id="A0A167QQJ4"/>
<protein>
    <submittedName>
        <fullName evidence="3">Uncharacterized protein</fullName>
    </submittedName>
</protein>
<evidence type="ECO:0000256" key="2">
    <source>
        <dbReference type="SAM" id="MobiDB-lite"/>
    </source>
</evidence>
<feature type="region of interest" description="Disordered" evidence="2">
    <location>
        <begin position="65"/>
        <end position="91"/>
    </location>
</feature>
<proteinExistence type="predicted"/>
<dbReference type="VEuPathDB" id="FungiDB:PHYBLDRAFT_163121"/>